<feature type="compositionally biased region" description="Basic and acidic residues" evidence="1">
    <location>
        <begin position="984"/>
        <end position="993"/>
    </location>
</feature>
<evidence type="ECO:0000256" key="1">
    <source>
        <dbReference type="SAM" id="MobiDB-lite"/>
    </source>
</evidence>
<feature type="signal peptide" evidence="2">
    <location>
        <begin position="1"/>
        <end position="31"/>
    </location>
</feature>
<proteinExistence type="predicted"/>
<feature type="region of interest" description="Disordered" evidence="1">
    <location>
        <begin position="281"/>
        <end position="303"/>
    </location>
</feature>
<feature type="compositionally biased region" description="Low complexity" evidence="1">
    <location>
        <begin position="891"/>
        <end position="901"/>
    </location>
</feature>
<accession>A0A7S3VAP9</accession>
<feature type="chain" id="PRO_5030990761" description="Cadherin domain-containing protein" evidence="2">
    <location>
        <begin position="32"/>
        <end position="1013"/>
    </location>
</feature>
<keyword evidence="2" id="KW-0732">Signal</keyword>
<evidence type="ECO:0000313" key="3">
    <source>
        <dbReference type="EMBL" id="CAE0467512.1"/>
    </source>
</evidence>
<gene>
    <name evidence="3" type="ORF">CDEB00056_LOCUS12364</name>
</gene>
<feature type="compositionally biased region" description="Low complexity" evidence="1">
    <location>
        <begin position="286"/>
        <end position="297"/>
    </location>
</feature>
<feature type="region of interest" description="Disordered" evidence="1">
    <location>
        <begin position="937"/>
        <end position="958"/>
    </location>
</feature>
<feature type="compositionally biased region" description="Polar residues" evidence="1">
    <location>
        <begin position="948"/>
        <end position="958"/>
    </location>
</feature>
<reference evidence="3" key="1">
    <citation type="submission" date="2021-01" db="EMBL/GenBank/DDBJ databases">
        <authorList>
            <person name="Corre E."/>
            <person name="Pelletier E."/>
            <person name="Niang G."/>
            <person name="Scheremetjew M."/>
            <person name="Finn R."/>
            <person name="Kale V."/>
            <person name="Holt S."/>
            <person name="Cochrane G."/>
            <person name="Meng A."/>
            <person name="Brown T."/>
            <person name="Cohen L."/>
        </authorList>
    </citation>
    <scope>NUCLEOTIDE SEQUENCE</scope>
    <source>
        <strain evidence="3">MM31A-1</strain>
    </source>
</reference>
<feature type="region of interest" description="Disordered" evidence="1">
    <location>
        <begin position="830"/>
        <end position="904"/>
    </location>
</feature>
<evidence type="ECO:0000256" key="2">
    <source>
        <dbReference type="SAM" id="SignalP"/>
    </source>
</evidence>
<organism evidence="3">
    <name type="scientific">Chaetoceros debilis</name>
    <dbReference type="NCBI Taxonomy" id="122233"/>
    <lineage>
        <taxon>Eukaryota</taxon>
        <taxon>Sar</taxon>
        <taxon>Stramenopiles</taxon>
        <taxon>Ochrophyta</taxon>
        <taxon>Bacillariophyta</taxon>
        <taxon>Coscinodiscophyceae</taxon>
        <taxon>Chaetocerotophycidae</taxon>
        <taxon>Chaetocerotales</taxon>
        <taxon>Chaetocerotaceae</taxon>
        <taxon>Chaetoceros</taxon>
    </lineage>
</organism>
<feature type="compositionally biased region" description="Basic and acidic residues" evidence="1">
    <location>
        <begin position="550"/>
        <end position="561"/>
    </location>
</feature>
<dbReference type="EMBL" id="HBIO01016040">
    <property type="protein sequence ID" value="CAE0467512.1"/>
    <property type="molecule type" value="Transcribed_RNA"/>
</dbReference>
<sequence>MRQSRCSLRGGGVNLFHLLCLLLAVTNTTYSNSKSNTHTHTSGMFFAEAKENKNPRPSPPAQAPGIAPVPVPVPAPVPSVPSSPNANPGISGPNGPSEEEAGVTPSPSPGPTISNTKGTSSTVNRKFSFYLQFQSATEKDMNINFKNLESTSENYFDNYMDDVNIPMGQYFRSVTMSADVASFDARRNIRGRNLQAGADADADAGADADADAETSSNLTIVKVVATAVFQRDTNTPGRFDVIGQAEQAFEPDPNSAYMLKLKDEDANVYDTNSDIYVSLTFDKPTNPNKETANNNNESENENGDVVVGNPISNGNVELDSDKPGFEIGSIVGIIVGLAAVGAAGFAFVNYKKRKASESENDDMIDKGTGHGNRNGKRIRGMGLSSLRKGRNVTRSNSITSASPEQPEMAVAMATLHVGDGGGDGGDDAEAGFELMSPSMMTTHTNTTTYSIQDTTMHMPRTTSKRSVGASTVGMGNFDMDEYSLGGESTLFGKTPNQGDKMLGQVLAMGEYTPVDGNIDTSYNSNDLLYSDSSKPAMIRVISELSAAHPSPDDASDHKGDQDGDASVFTHSKHAYGFTRTTSYGHDSVGGNSMMSETYSTYGQNIIMGKNSNNMNANAIGNRGRTVTQDSAISTGLNSLAENDVTMDQEEGQDMDLNGIVSPLVDEEKLLKLKQIISPLSEAGTSPATSPTVTRQKLNFSIAADDQEYEIEDEQEAEHKRDIEKEKVNPTMIKISNIIETEKVTETIVSPSRLIPIPFGRKKTMTAREGPLERTYSEFHNICDGGKEGRMRNLISVTSSDAPRTTTKFESIPIQSARPLSSFRVVEASPEGGDNYYDPYANEASNSSDSSDRDEYKPEPAPLSALSGIAKRARSRPFRSKSRKATSKKVALKAASASPSSSLQTERTLFPLQHRSSDNTHSHSSVPAVSPTHLQQTALNPHRHPAHHQPSQQQKSISSANYAALARRNRLNRLANTRNSQDDGTIVRDTRATKESLSNQVAGLRRARLQQRRG</sequence>
<feature type="region of interest" description="Disordered" evidence="1">
    <location>
        <begin position="546"/>
        <end position="567"/>
    </location>
</feature>
<feature type="region of interest" description="Disordered" evidence="1">
    <location>
        <begin position="970"/>
        <end position="1000"/>
    </location>
</feature>
<feature type="compositionally biased region" description="Pro residues" evidence="1">
    <location>
        <begin position="56"/>
        <end position="81"/>
    </location>
</feature>
<evidence type="ECO:0008006" key="4">
    <source>
        <dbReference type="Google" id="ProtNLM"/>
    </source>
</evidence>
<name>A0A7S3VAP9_9STRA</name>
<feature type="compositionally biased region" description="Polar residues" evidence="1">
    <location>
        <begin position="111"/>
        <end position="120"/>
    </location>
</feature>
<dbReference type="AlphaFoldDB" id="A0A7S3VAP9"/>
<feature type="compositionally biased region" description="Basic residues" evidence="1">
    <location>
        <begin position="870"/>
        <end position="890"/>
    </location>
</feature>
<feature type="region of interest" description="Disordered" evidence="1">
    <location>
        <begin position="359"/>
        <end position="379"/>
    </location>
</feature>
<protein>
    <recommendedName>
        <fullName evidence="4">Cadherin domain-containing protein</fullName>
    </recommendedName>
</protein>
<feature type="region of interest" description="Disordered" evidence="1">
    <location>
        <begin position="50"/>
        <end position="120"/>
    </location>
</feature>